<dbReference type="STRING" id="1547445.LO80_02500"/>
<dbReference type="HOGENOM" id="CLU_034830_1_0_6"/>
<proteinExistence type="predicted"/>
<reference evidence="1 2" key="1">
    <citation type="submission" date="2014-10" db="EMBL/GenBank/DDBJ databases">
        <title>Whole genome sequence of Francisella endociliophora strain FSC1006, isolated from a laboratory culture of the marine ciliate Euplotes raikovi.</title>
        <authorList>
            <person name="Granberg M."/>
            <person name="Backman S."/>
            <person name="Lundmark E."/>
            <person name="Nilsson E."/>
            <person name="Karlsson E."/>
            <person name="Thelaus J."/>
            <person name="Ohrman C."/>
            <person name="Larkeryd A."/>
            <person name="Stenberg P."/>
        </authorList>
    </citation>
    <scope>NUCLEOTIDE SEQUENCE [LARGE SCALE GENOMIC DNA]</scope>
    <source>
        <strain evidence="1 2">FSC1006</strain>
    </source>
</reference>
<evidence type="ECO:0000313" key="2">
    <source>
        <dbReference type="Proteomes" id="UP000029672"/>
    </source>
</evidence>
<gene>
    <name evidence="1" type="ORF">LO80_02500</name>
</gene>
<dbReference type="KEGG" id="frf:LO80_02500"/>
<dbReference type="AlphaFoldDB" id="A0A097EN21"/>
<keyword evidence="2" id="KW-1185">Reference proteome</keyword>
<dbReference type="OrthoDB" id="5604131at2"/>
<dbReference type="InterPro" id="IPR034154">
    <property type="entry name" value="TOPRIM_DnaG/twinkle"/>
</dbReference>
<evidence type="ECO:0000313" key="1">
    <source>
        <dbReference type="EMBL" id="AIT08963.1"/>
    </source>
</evidence>
<name>A0A097EN21_9GAMM</name>
<dbReference type="CDD" id="cd01029">
    <property type="entry name" value="TOPRIM_primases"/>
    <property type="match status" value="1"/>
</dbReference>
<dbReference type="Proteomes" id="UP000029672">
    <property type="component" value="Chromosome"/>
</dbReference>
<protein>
    <submittedName>
        <fullName evidence="1">DNA primase</fullName>
    </submittedName>
</protein>
<dbReference type="eggNOG" id="COG4643">
    <property type="taxonomic scope" value="Bacteria"/>
</dbReference>
<dbReference type="EMBL" id="CP009574">
    <property type="protein sequence ID" value="AIT08963.1"/>
    <property type="molecule type" value="Genomic_DNA"/>
</dbReference>
<accession>A0A097EN21</accession>
<sequence>MDITKFNNFISGLGYSLPNSFNYSIDVGNRIRFNDENKKGNNKNLWLQRVDTDVYVFGDWAGDKHTYIDDEKPKYEIQDFVELRKQREARQRKYQEEIDTKKDLATKLTDFYKSLPLANKDHPYLVKKQINNHPIIRLYNDVLIIPCFGTVEPFNNQIQSLQGIYPNGFKKFYKDAHAKGSCLILNKSSNDSFIFVEGFATGMSVLSLVEHFKADISVICVFNCNNYIHVVESFYSKYPDAELNIWADKDKSGIGVEKAGVVAAEIPNIYITPPPLTAEQMDKGLSDWNDYLSTRGDL</sequence>
<dbReference type="RefSeq" id="WP_040008252.1">
    <property type="nucleotide sequence ID" value="NZ_CP009574.1"/>
</dbReference>
<organism evidence="1 2">
    <name type="scientific">Candidatus Francisella endociliophora</name>
    <dbReference type="NCBI Taxonomy" id="653937"/>
    <lineage>
        <taxon>Bacteria</taxon>
        <taxon>Pseudomonadati</taxon>
        <taxon>Pseudomonadota</taxon>
        <taxon>Gammaproteobacteria</taxon>
        <taxon>Thiotrichales</taxon>
        <taxon>Francisellaceae</taxon>
        <taxon>Francisella</taxon>
    </lineage>
</organism>